<name>A0AAP0DYE3_9MAGN</name>
<organism evidence="2 3">
    <name type="scientific">Stephania cephalantha</name>
    <dbReference type="NCBI Taxonomy" id="152367"/>
    <lineage>
        <taxon>Eukaryota</taxon>
        <taxon>Viridiplantae</taxon>
        <taxon>Streptophyta</taxon>
        <taxon>Embryophyta</taxon>
        <taxon>Tracheophyta</taxon>
        <taxon>Spermatophyta</taxon>
        <taxon>Magnoliopsida</taxon>
        <taxon>Ranunculales</taxon>
        <taxon>Menispermaceae</taxon>
        <taxon>Menispermoideae</taxon>
        <taxon>Cissampelideae</taxon>
        <taxon>Stephania</taxon>
    </lineage>
</organism>
<dbReference type="Proteomes" id="UP001419268">
    <property type="component" value="Unassembled WGS sequence"/>
</dbReference>
<evidence type="ECO:0000256" key="1">
    <source>
        <dbReference type="SAM" id="MobiDB-lite"/>
    </source>
</evidence>
<evidence type="ECO:0000313" key="2">
    <source>
        <dbReference type="EMBL" id="KAK9083350.1"/>
    </source>
</evidence>
<keyword evidence="3" id="KW-1185">Reference proteome</keyword>
<reference evidence="2 3" key="1">
    <citation type="submission" date="2024-01" db="EMBL/GenBank/DDBJ databases">
        <title>Genome assemblies of Stephania.</title>
        <authorList>
            <person name="Yang L."/>
        </authorList>
    </citation>
    <scope>NUCLEOTIDE SEQUENCE [LARGE SCALE GENOMIC DNA]</scope>
    <source>
        <strain evidence="2">JXDWG</strain>
        <tissue evidence="2">Leaf</tissue>
    </source>
</reference>
<accession>A0AAP0DYE3</accession>
<evidence type="ECO:0000313" key="3">
    <source>
        <dbReference type="Proteomes" id="UP001419268"/>
    </source>
</evidence>
<sequence>MGNSRQGLAPTSFSFYTATNSNLHVIAATRGMESFPIKRMSTQVKEIVSIQVIASTREMKSFPTVCDLIYELFDLLHSFDHSPYNLGSKERDREVEGESEGETLEGDLRKGRVGRGRDSEVEGESEGETTEGRLGKGRLGRGRDIVR</sequence>
<dbReference type="AlphaFoldDB" id="A0AAP0DYE3"/>
<proteinExistence type="predicted"/>
<dbReference type="EMBL" id="JBBNAG010000013">
    <property type="protein sequence ID" value="KAK9083350.1"/>
    <property type="molecule type" value="Genomic_DNA"/>
</dbReference>
<feature type="region of interest" description="Disordered" evidence="1">
    <location>
        <begin position="84"/>
        <end position="147"/>
    </location>
</feature>
<gene>
    <name evidence="2" type="ORF">Scep_029821</name>
</gene>
<protein>
    <submittedName>
        <fullName evidence="2">Uncharacterized protein</fullName>
    </submittedName>
</protein>
<feature type="compositionally biased region" description="Basic and acidic residues" evidence="1">
    <location>
        <begin position="106"/>
        <end position="120"/>
    </location>
</feature>
<comment type="caution">
    <text evidence="2">The sequence shown here is derived from an EMBL/GenBank/DDBJ whole genome shotgun (WGS) entry which is preliminary data.</text>
</comment>